<keyword evidence="1" id="KW-0479">Metal-binding</keyword>
<dbReference type="InterPro" id="IPR018247">
    <property type="entry name" value="EF_Hand_1_Ca_BS"/>
</dbReference>
<gene>
    <name evidence="5" type="ORF">LIER_33473</name>
</gene>
<keyword evidence="3" id="KW-0106">Calcium</keyword>
<dbReference type="Pfam" id="PF13499">
    <property type="entry name" value="EF-hand_7"/>
    <property type="match status" value="2"/>
</dbReference>
<feature type="domain" description="EF-hand" evidence="4">
    <location>
        <begin position="145"/>
        <end position="180"/>
    </location>
</feature>
<comment type="caution">
    <text evidence="5">The sequence shown here is derived from an EMBL/GenBank/DDBJ whole genome shotgun (WGS) entry which is preliminary data.</text>
</comment>
<dbReference type="CDD" id="cd00051">
    <property type="entry name" value="EFh"/>
    <property type="match status" value="2"/>
</dbReference>
<dbReference type="SMART" id="SM00054">
    <property type="entry name" value="EFh"/>
    <property type="match status" value="4"/>
</dbReference>
<evidence type="ECO:0000256" key="1">
    <source>
        <dbReference type="ARBA" id="ARBA00022723"/>
    </source>
</evidence>
<dbReference type="PANTHER" id="PTHR10891">
    <property type="entry name" value="EF-HAND CALCIUM-BINDING DOMAIN CONTAINING PROTEIN"/>
    <property type="match status" value="1"/>
</dbReference>
<organism evidence="5 6">
    <name type="scientific">Lithospermum erythrorhizon</name>
    <name type="common">Purple gromwell</name>
    <name type="synonym">Lithospermum officinale var. erythrorhizon</name>
    <dbReference type="NCBI Taxonomy" id="34254"/>
    <lineage>
        <taxon>Eukaryota</taxon>
        <taxon>Viridiplantae</taxon>
        <taxon>Streptophyta</taxon>
        <taxon>Embryophyta</taxon>
        <taxon>Tracheophyta</taxon>
        <taxon>Spermatophyta</taxon>
        <taxon>Magnoliopsida</taxon>
        <taxon>eudicotyledons</taxon>
        <taxon>Gunneridae</taxon>
        <taxon>Pentapetalae</taxon>
        <taxon>asterids</taxon>
        <taxon>lamiids</taxon>
        <taxon>Boraginales</taxon>
        <taxon>Boraginaceae</taxon>
        <taxon>Boraginoideae</taxon>
        <taxon>Lithospermeae</taxon>
        <taxon>Lithospermum</taxon>
    </lineage>
</organism>
<reference evidence="5 6" key="1">
    <citation type="submission" date="2024-01" db="EMBL/GenBank/DDBJ databases">
        <title>The complete chloroplast genome sequence of Lithospermum erythrorhizon: insights into the phylogenetic relationship among Boraginaceae species and the maternal lineages of purple gromwells.</title>
        <authorList>
            <person name="Okada T."/>
            <person name="Watanabe K."/>
        </authorList>
    </citation>
    <scope>NUCLEOTIDE SEQUENCE [LARGE SCALE GENOMIC DNA]</scope>
</reference>
<accession>A0AAV3S0A0</accession>
<dbReference type="GO" id="GO:0005509">
    <property type="term" value="F:calcium ion binding"/>
    <property type="evidence" value="ECO:0007669"/>
    <property type="project" value="InterPro"/>
</dbReference>
<evidence type="ECO:0000313" key="6">
    <source>
        <dbReference type="Proteomes" id="UP001454036"/>
    </source>
</evidence>
<dbReference type="PROSITE" id="PS50222">
    <property type="entry name" value="EF_HAND_2"/>
    <property type="match status" value="4"/>
</dbReference>
<dbReference type="InterPro" id="IPR002048">
    <property type="entry name" value="EF_hand_dom"/>
</dbReference>
<dbReference type="Proteomes" id="UP001454036">
    <property type="component" value="Unassembled WGS sequence"/>
</dbReference>
<feature type="domain" description="EF-hand" evidence="4">
    <location>
        <begin position="109"/>
        <end position="144"/>
    </location>
</feature>
<dbReference type="InterPro" id="IPR039647">
    <property type="entry name" value="EF_hand_pair_protein_CML-like"/>
</dbReference>
<keyword evidence="2" id="KW-0677">Repeat</keyword>
<dbReference type="SUPFAM" id="SSF47473">
    <property type="entry name" value="EF-hand"/>
    <property type="match status" value="1"/>
</dbReference>
<keyword evidence="6" id="KW-1185">Reference proteome</keyword>
<dbReference type="PROSITE" id="PS00018">
    <property type="entry name" value="EF_HAND_1"/>
    <property type="match status" value="4"/>
</dbReference>
<protein>
    <submittedName>
        <fullName evidence="5">Calmodulin-related</fullName>
    </submittedName>
</protein>
<sequence>MKRYIKTIKKKLLKLKRTRSLDNVSNDPFFSSNTSSDSSQSLTTYKEQVGLETPTTVLHSKPNKKNLIGNYIVNDFVHAFQMMDRDGDGKIGKEDLRILLSKVGGSALNNDDEIISMLSDVDINGDGSISLEELSQYGSALEPPTCHDELRETFNFFDADHDGKITAEELFSVFETIVGDGGCTLEECKRMIKSVDINEDGFVCFEDFCRMMDSQLQI</sequence>
<evidence type="ECO:0000259" key="4">
    <source>
        <dbReference type="PROSITE" id="PS50222"/>
    </source>
</evidence>
<dbReference type="Gene3D" id="1.10.238.10">
    <property type="entry name" value="EF-hand"/>
    <property type="match status" value="2"/>
</dbReference>
<dbReference type="InterPro" id="IPR011992">
    <property type="entry name" value="EF-hand-dom_pair"/>
</dbReference>
<name>A0AAV3S0A0_LITER</name>
<dbReference type="AlphaFoldDB" id="A0AAV3S0A0"/>
<dbReference type="EMBL" id="BAABME010013448">
    <property type="protein sequence ID" value="GAA0186185.1"/>
    <property type="molecule type" value="Genomic_DNA"/>
</dbReference>
<proteinExistence type="predicted"/>
<dbReference type="FunFam" id="1.10.238.10:FF:000003">
    <property type="entry name" value="Calmodulin A"/>
    <property type="match status" value="1"/>
</dbReference>
<evidence type="ECO:0000313" key="5">
    <source>
        <dbReference type="EMBL" id="GAA0186185.1"/>
    </source>
</evidence>
<evidence type="ECO:0000256" key="2">
    <source>
        <dbReference type="ARBA" id="ARBA00022737"/>
    </source>
</evidence>
<feature type="domain" description="EF-hand" evidence="4">
    <location>
        <begin position="183"/>
        <end position="218"/>
    </location>
</feature>
<evidence type="ECO:0000256" key="3">
    <source>
        <dbReference type="ARBA" id="ARBA00022837"/>
    </source>
</evidence>
<feature type="domain" description="EF-hand" evidence="4">
    <location>
        <begin position="71"/>
        <end position="106"/>
    </location>
</feature>